<dbReference type="Proteomes" id="UP000254720">
    <property type="component" value="Unassembled WGS sequence"/>
</dbReference>
<sequence>MSNKIITSAISAVLALGVAGASTSALAANQETKQDMSQMMGGMKGMEKCYGIAKAGQNDCGTASHGCAGESKVDGDKEAWLAIPTGLCNKIVGGSTKAPDKH</sequence>
<evidence type="ECO:0000313" key="2">
    <source>
        <dbReference type="EMBL" id="RDI43769.1"/>
    </source>
</evidence>
<name>A0A370GKG1_9COXI</name>
<keyword evidence="1" id="KW-0732">Signal</keyword>
<protein>
    <submittedName>
        <fullName evidence="2">Putative membrane protein</fullName>
    </submittedName>
</protein>
<dbReference type="EMBL" id="QQAX01000010">
    <property type="protein sequence ID" value="RDI43769.1"/>
    <property type="molecule type" value="Genomic_DNA"/>
</dbReference>
<proteinExistence type="predicted"/>
<keyword evidence="3" id="KW-1185">Reference proteome</keyword>
<feature type="chain" id="PRO_5017050547" evidence="1">
    <location>
        <begin position="28"/>
        <end position="102"/>
    </location>
</feature>
<dbReference type="OrthoDB" id="1551288at2"/>
<feature type="signal peptide" evidence="1">
    <location>
        <begin position="1"/>
        <end position="27"/>
    </location>
</feature>
<dbReference type="Pfam" id="PF10048">
    <property type="entry name" value="DUF2282"/>
    <property type="match status" value="1"/>
</dbReference>
<dbReference type="AlphaFoldDB" id="A0A370GKG1"/>
<reference evidence="2 3" key="1">
    <citation type="submission" date="2018-07" db="EMBL/GenBank/DDBJ databases">
        <title>Genomic Encyclopedia of Type Strains, Phase IV (KMG-IV): sequencing the most valuable type-strain genomes for metagenomic binning, comparative biology and taxonomic classification.</title>
        <authorList>
            <person name="Goeker M."/>
        </authorList>
    </citation>
    <scope>NUCLEOTIDE SEQUENCE [LARGE SCALE GENOMIC DNA]</scope>
    <source>
        <strain evidence="2 3">DSM 16500</strain>
    </source>
</reference>
<evidence type="ECO:0000313" key="3">
    <source>
        <dbReference type="Proteomes" id="UP000254720"/>
    </source>
</evidence>
<organism evidence="2 3">
    <name type="scientific">Aquicella lusitana</name>
    <dbReference type="NCBI Taxonomy" id="254246"/>
    <lineage>
        <taxon>Bacteria</taxon>
        <taxon>Pseudomonadati</taxon>
        <taxon>Pseudomonadota</taxon>
        <taxon>Gammaproteobacteria</taxon>
        <taxon>Legionellales</taxon>
        <taxon>Coxiellaceae</taxon>
        <taxon>Aquicella</taxon>
    </lineage>
</organism>
<dbReference type="InterPro" id="IPR018740">
    <property type="entry name" value="DUF2282_membr"/>
</dbReference>
<comment type="caution">
    <text evidence="2">The sequence shown here is derived from an EMBL/GenBank/DDBJ whole genome shotgun (WGS) entry which is preliminary data.</text>
</comment>
<evidence type="ECO:0000256" key="1">
    <source>
        <dbReference type="SAM" id="SignalP"/>
    </source>
</evidence>
<dbReference type="RefSeq" id="WP_114834326.1">
    <property type="nucleotide sequence ID" value="NZ_LR699115.1"/>
</dbReference>
<gene>
    <name evidence="2" type="ORF">C8D86_11039</name>
</gene>
<accession>A0A370GKG1</accession>